<dbReference type="EMBL" id="CP051167">
    <property type="protein sequence ID" value="QIZ73063.1"/>
    <property type="molecule type" value="Genomic_DNA"/>
</dbReference>
<dbReference type="RefSeq" id="WP_168571209.1">
    <property type="nucleotide sequence ID" value="NZ_CP051167.1"/>
</dbReference>
<dbReference type="SMART" id="SM00460">
    <property type="entry name" value="TGc"/>
    <property type="match status" value="1"/>
</dbReference>
<gene>
    <name evidence="2" type="ORF">HCG48_22695</name>
</gene>
<dbReference type="Pfam" id="PF08379">
    <property type="entry name" value="Bact_transglu_N"/>
    <property type="match status" value="1"/>
</dbReference>
<name>A0A6H1U4V2_9CYAN</name>
<dbReference type="KEGG" id="oxy:HCG48_22695"/>
<dbReference type="Pfam" id="PF09899">
    <property type="entry name" value="DUF2126"/>
    <property type="match status" value="3"/>
</dbReference>
<dbReference type="InterPro" id="IPR013589">
    <property type="entry name" value="Bac_transglu_N"/>
</dbReference>
<keyword evidence="3" id="KW-1185">Reference proteome</keyword>
<dbReference type="InterPro" id="IPR002931">
    <property type="entry name" value="Transglutaminase-like"/>
</dbReference>
<dbReference type="AlphaFoldDB" id="A0A6H1U4V2"/>
<protein>
    <submittedName>
        <fullName evidence="2">Transglutaminase family protein</fullName>
    </submittedName>
</protein>
<dbReference type="Gene3D" id="3.10.620.30">
    <property type="match status" value="1"/>
</dbReference>
<evidence type="ECO:0000259" key="1">
    <source>
        <dbReference type="SMART" id="SM00460"/>
    </source>
</evidence>
<sequence length="1031" mass="116488">MSIKVALNHQKIYQFDRPVTVGPHMVRLRPSPHCRTPVCSYSFKVIPEDYLLTWRQDPYGNYFAKLNFPNRTEKLKFEVDLIVELQPINPFDFLLEHYAVNYPFKYGDRLAKDLAPFLETSEASPLLDSYLKNLDYASNFTINFLTALNSQLQQDIKYEIRLEEGIQTCEETLDRRIGSCRDTAWLFVQILRHLGLAARFVSGYLIQLAADEPPLDGPEGTAEDTADLHAWTEVYLPGAGWVGLDPTSGMLAAEGHIPLFCSAHSVSAAPIAGSIEQCESQLHFAIAVSRFEERSRVTKPYTDEQWQEIDRLGQTVERALQEADVRLTMGGEPTFVSIDDYTSLEWRTGAMGRDKRRLGEILLKRLRDRFAPGGLLHYGQGKWYPGESLPRWALGCYWRADELPLWHDRSLFAEPDGDRSATIADARRFMLALADTLGVDRDCAIAACDPALPQQPSAYVLPLLRSPQGWISCEWQLPHPSLYLVPGDSPAGYRLPLNAIAWVEADRLMRESDGKGDEPLPPPRRAEPHTINVALCVELRDGILWVFIPPIQILDNYIDLIAAIEQTASQTAIAVRLEGYPPPRDRRLVGFQITPDPGVLEVNLHPASHWDDLVRHTRILYEEARLCRLGTEKFMLDGRRIGTGGGSHLTLGGLSVADSPLLRRPDLLASLIAYWQHHPSLSYLFSSLFVGPTSQAPRIDEARHDSLYELEIAIAQIQARPEIPPPVVDALLSNWLVDVTGNRHRCEFCIDKLYPVNAPNNQWGLLELRAFEMPPHPDMSLVLALLVRALVARFWQQPYQRPFVRWGTALHDKFVLPYYLERDLADILLELKMAGYAFDLAWFAPFLEFRFPYYGEIVGEGVRLELRSAIEPWHVLAEDATARGTARYVDSSMERVQVKLSQAVPGRHWVTCNGYPVPLQPTGVQGEFVAGVRYRARKISQVLHPAIAPHVPLTFDLVDTWVGRAIGGCQLYADNPNGMEWTALPVNSREAQSRQLARFIPHGHSPGILEIPPLERSQEYPNTLDLRRVGF</sequence>
<dbReference type="InterPro" id="IPR038765">
    <property type="entry name" value="Papain-like_cys_pep_sf"/>
</dbReference>
<dbReference type="PANTHER" id="PTHR33490:SF1">
    <property type="entry name" value="SLL1233 PROTEIN"/>
    <property type="match status" value="1"/>
</dbReference>
<dbReference type="InterPro" id="IPR018667">
    <property type="entry name" value="DUF2126"/>
</dbReference>
<dbReference type="Proteomes" id="UP000500857">
    <property type="component" value="Chromosome"/>
</dbReference>
<evidence type="ECO:0000313" key="3">
    <source>
        <dbReference type="Proteomes" id="UP000500857"/>
    </source>
</evidence>
<reference evidence="2 3" key="1">
    <citation type="submission" date="2020-04" db="EMBL/GenBank/DDBJ databases">
        <authorList>
            <person name="Basu S."/>
            <person name="Maruthanayagam V."/>
            <person name="Chakraborty S."/>
            <person name="Pramanik A."/>
            <person name="Mukherjee J."/>
            <person name="Brink B."/>
        </authorList>
    </citation>
    <scope>NUCLEOTIDE SEQUENCE [LARGE SCALE GENOMIC DNA]</scope>
    <source>
        <strain evidence="2 3">AP17</strain>
    </source>
</reference>
<accession>A0A6H1U4V2</accession>
<proteinExistence type="predicted"/>
<evidence type="ECO:0000313" key="2">
    <source>
        <dbReference type="EMBL" id="QIZ73063.1"/>
    </source>
</evidence>
<feature type="domain" description="Transglutaminase-like" evidence="1">
    <location>
        <begin position="172"/>
        <end position="248"/>
    </location>
</feature>
<dbReference type="SUPFAM" id="SSF54001">
    <property type="entry name" value="Cysteine proteinases"/>
    <property type="match status" value="1"/>
</dbReference>
<organism evidence="2 3">
    <name type="scientific">Oxynema aestuarii AP17</name>
    <dbReference type="NCBI Taxonomy" id="2064643"/>
    <lineage>
        <taxon>Bacteria</taxon>
        <taxon>Bacillati</taxon>
        <taxon>Cyanobacteriota</taxon>
        <taxon>Cyanophyceae</taxon>
        <taxon>Oscillatoriophycideae</taxon>
        <taxon>Oscillatoriales</taxon>
        <taxon>Oscillatoriaceae</taxon>
        <taxon>Oxynema</taxon>
        <taxon>Oxynema aestuarii</taxon>
    </lineage>
</organism>
<dbReference type="PANTHER" id="PTHR33490">
    <property type="entry name" value="BLR5614 PROTEIN-RELATED"/>
    <property type="match status" value="1"/>
</dbReference>
<dbReference type="Pfam" id="PF01841">
    <property type="entry name" value="Transglut_core"/>
    <property type="match status" value="1"/>
</dbReference>